<feature type="transmembrane region" description="Helical" evidence="1">
    <location>
        <begin position="185"/>
        <end position="204"/>
    </location>
</feature>
<gene>
    <name evidence="2" type="ORF">SRT_03020</name>
</gene>
<dbReference type="Proteomes" id="UP000217758">
    <property type="component" value="Chromosome"/>
</dbReference>
<evidence type="ECO:0000313" key="3">
    <source>
        <dbReference type="Proteomes" id="UP000217758"/>
    </source>
</evidence>
<organism evidence="2 3">
    <name type="scientific">Streptococcus troglodytae</name>
    <dbReference type="NCBI Taxonomy" id="1111760"/>
    <lineage>
        <taxon>Bacteria</taxon>
        <taxon>Bacillati</taxon>
        <taxon>Bacillota</taxon>
        <taxon>Bacilli</taxon>
        <taxon>Lactobacillales</taxon>
        <taxon>Streptococcaceae</taxon>
        <taxon>Streptococcus</taxon>
    </lineage>
</organism>
<name>A0A1L7LH77_9STRE</name>
<dbReference type="PIRSF" id="PIRSF033111">
    <property type="entry name" value="UCP033111"/>
    <property type="match status" value="1"/>
</dbReference>
<evidence type="ECO:0000256" key="1">
    <source>
        <dbReference type="SAM" id="Phobius"/>
    </source>
</evidence>
<sequence>MDAQNLTKKNQEFINIVTHQLLQSGKSDEDIQTILAKTLPEIIEKQKQGIPARSFLGAPTAWAAQFIETEQNKSTAFAPKNTNPWLMWLDTSLFFLAVVTLITGGLNFFSKQAPTYGIVTLIFLGFGGGAIMFLTYHFFYRYSGMPKSERPSFIKSFGILAFFMIFWMFLYAATGFLPTFLNPKVPGFVLLVICALAFGIRYLLKKKYNIENALAPQQRN</sequence>
<keyword evidence="1" id="KW-1133">Transmembrane helix</keyword>
<proteinExistence type="predicted"/>
<dbReference type="AlphaFoldDB" id="A0A1L7LH77"/>
<dbReference type="RefSeq" id="WP_128832816.1">
    <property type="nucleotide sequence ID" value="NZ_AP014612.1"/>
</dbReference>
<reference evidence="2 3" key="1">
    <citation type="journal article" date="2016" name="Microbiol. Immunol.">
        <title>Complete genome sequence of Streptococcus troglodytae TKU31 isolated from the oral cavity of a chimpanzee (Pan troglodytes).</title>
        <authorList>
            <person name="Okamoto M."/>
            <person name="Naito M."/>
            <person name="Miyanohara M."/>
            <person name="Imai S."/>
            <person name="Nomura Y."/>
            <person name="Saito W."/>
            <person name="Momoi Y."/>
            <person name="Takada K."/>
            <person name="Miyabe-Nishiwaki T."/>
            <person name="Tomonaga M."/>
            <person name="Hanada N."/>
        </authorList>
    </citation>
    <scope>NUCLEOTIDE SEQUENCE [LARGE SCALE GENOMIC DNA]</scope>
    <source>
        <strain evidence="3">TKU 31</strain>
    </source>
</reference>
<dbReference type="EMBL" id="AP014612">
    <property type="protein sequence ID" value="BAQ23563.1"/>
    <property type="molecule type" value="Genomic_DNA"/>
</dbReference>
<protein>
    <recommendedName>
        <fullName evidence="4">Integral membrane protein</fullName>
    </recommendedName>
</protein>
<dbReference type="InterPro" id="IPR009214">
    <property type="entry name" value="DUF1129"/>
</dbReference>
<feature type="transmembrane region" description="Helical" evidence="1">
    <location>
        <begin position="85"/>
        <end position="109"/>
    </location>
</feature>
<evidence type="ECO:0008006" key="4">
    <source>
        <dbReference type="Google" id="ProtNLM"/>
    </source>
</evidence>
<dbReference type="KEGG" id="strg:SRT_03020"/>
<feature type="transmembrane region" description="Helical" evidence="1">
    <location>
        <begin position="152"/>
        <end position="173"/>
    </location>
</feature>
<dbReference type="Pfam" id="PF06570">
    <property type="entry name" value="DUF1129"/>
    <property type="match status" value="1"/>
</dbReference>
<keyword evidence="1" id="KW-0472">Membrane</keyword>
<evidence type="ECO:0000313" key="2">
    <source>
        <dbReference type="EMBL" id="BAQ23563.1"/>
    </source>
</evidence>
<keyword evidence="3" id="KW-1185">Reference proteome</keyword>
<feature type="transmembrane region" description="Helical" evidence="1">
    <location>
        <begin position="115"/>
        <end position="140"/>
    </location>
</feature>
<keyword evidence="1" id="KW-0812">Transmembrane</keyword>
<accession>A0A1L7LH77</accession>